<sequence>MTREQKADKKEEENKRIEAEKSLSSYKEKASLILSKQKEELDRQKESIQAMEALKEENEKLRVEIKNSSTDENWKEKYEDMEKQFLEKRAEVQTLKTELSNLQRILAQKERDFETIQLTFQTEKNSLLLSFDETLRKEREKLKNQFSEYREKARVMMQEKEKECATLRHKLRRVLYFFLKKKNRDNNDDSQSPVEVPSPTLNFFNSVDKETQTEFPFELKLPAQHIEKEGIPSLFVGSGATPASDSQNRVAIREGNLTSITRMYMYVLPPVCSIYPISIVEMARIQAQRDQQIAESQSRIRKLQELLQGSQDTLKSKEYELEYLRNQLQRMEEAQDVKKSADNSAYLKNVLMGYFEGKTDENVNIILKENINKQITHSKLNSLTNMLVHNLFFYFV</sequence>
<evidence type="ECO:0000313" key="3">
    <source>
        <dbReference type="EMBL" id="ETO20097.1"/>
    </source>
</evidence>
<evidence type="ECO:0000313" key="4">
    <source>
        <dbReference type="Proteomes" id="UP000023152"/>
    </source>
</evidence>
<dbReference type="AlphaFoldDB" id="X6N457"/>
<dbReference type="EMBL" id="ASPP01012932">
    <property type="protein sequence ID" value="ETO20097.1"/>
    <property type="molecule type" value="Genomic_DNA"/>
</dbReference>
<feature type="region of interest" description="Disordered" evidence="2">
    <location>
        <begin position="1"/>
        <end position="22"/>
    </location>
</feature>
<keyword evidence="4" id="KW-1185">Reference proteome</keyword>
<evidence type="ECO:0000256" key="2">
    <source>
        <dbReference type="SAM" id="MobiDB-lite"/>
    </source>
</evidence>
<name>X6N457_RETFI</name>
<reference evidence="3 4" key="1">
    <citation type="journal article" date="2013" name="Curr. Biol.">
        <title>The Genome of the Foraminiferan Reticulomyxa filosa.</title>
        <authorList>
            <person name="Glockner G."/>
            <person name="Hulsmann N."/>
            <person name="Schleicher M."/>
            <person name="Noegel A.A."/>
            <person name="Eichinger L."/>
            <person name="Gallinger C."/>
            <person name="Pawlowski J."/>
            <person name="Sierra R."/>
            <person name="Euteneuer U."/>
            <person name="Pillet L."/>
            <person name="Moustafa A."/>
            <person name="Platzer M."/>
            <person name="Groth M."/>
            <person name="Szafranski K."/>
            <person name="Schliwa M."/>
        </authorList>
    </citation>
    <scope>NUCLEOTIDE SEQUENCE [LARGE SCALE GENOMIC DNA]</scope>
</reference>
<dbReference type="GO" id="GO:0016301">
    <property type="term" value="F:kinase activity"/>
    <property type="evidence" value="ECO:0007669"/>
    <property type="project" value="UniProtKB-KW"/>
</dbReference>
<feature type="coiled-coil region" evidence="1">
    <location>
        <begin position="293"/>
        <end position="344"/>
    </location>
</feature>
<organism evidence="3 4">
    <name type="scientific">Reticulomyxa filosa</name>
    <dbReference type="NCBI Taxonomy" id="46433"/>
    <lineage>
        <taxon>Eukaryota</taxon>
        <taxon>Sar</taxon>
        <taxon>Rhizaria</taxon>
        <taxon>Retaria</taxon>
        <taxon>Foraminifera</taxon>
        <taxon>Monothalamids</taxon>
        <taxon>Reticulomyxidae</taxon>
        <taxon>Reticulomyxa</taxon>
    </lineage>
</organism>
<accession>X6N457</accession>
<proteinExistence type="predicted"/>
<dbReference type="Proteomes" id="UP000023152">
    <property type="component" value="Unassembled WGS sequence"/>
</dbReference>
<gene>
    <name evidence="3" type="ORF">RFI_17120</name>
</gene>
<protein>
    <submittedName>
        <fullName evidence="3">Protein kinase domain containing protein</fullName>
    </submittedName>
</protein>
<comment type="caution">
    <text evidence="3">The sequence shown here is derived from an EMBL/GenBank/DDBJ whole genome shotgun (WGS) entry which is preliminary data.</text>
</comment>
<evidence type="ECO:0000256" key="1">
    <source>
        <dbReference type="SAM" id="Coils"/>
    </source>
</evidence>
<keyword evidence="3" id="KW-0418">Kinase</keyword>
<keyword evidence="3" id="KW-0808">Transferase</keyword>
<keyword evidence="1" id="KW-0175">Coiled coil</keyword>